<dbReference type="EMBL" id="JAULUE010002057">
    <property type="protein sequence ID" value="KAK5888355.1"/>
    <property type="molecule type" value="Genomic_DNA"/>
</dbReference>
<organism evidence="2 3">
    <name type="scientific">Champsocephalus esox</name>
    <name type="common">pike icefish</name>
    <dbReference type="NCBI Taxonomy" id="159716"/>
    <lineage>
        <taxon>Eukaryota</taxon>
        <taxon>Metazoa</taxon>
        <taxon>Chordata</taxon>
        <taxon>Craniata</taxon>
        <taxon>Vertebrata</taxon>
        <taxon>Euteleostomi</taxon>
        <taxon>Actinopterygii</taxon>
        <taxon>Neopterygii</taxon>
        <taxon>Teleostei</taxon>
        <taxon>Neoteleostei</taxon>
        <taxon>Acanthomorphata</taxon>
        <taxon>Eupercaria</taxon>
        <taxon>Perciformes</taxon>
        <taxon>Notothenioidei</taxon>
        <taxon>Channichthyidae</taxon>
        <taxon>Champsocephalus</taxon>
    </lineage>
</organism>
<protein>
    <submittedName>
        <fullName evidence="2">Uncharacterized protein</fullName>
    </submittedName>
</protein>
<proteinExistence type="predicted"/>
<feature type="region of interest" description="Disordered" evidence="1">
    <location>
        <begin position="41"/>
        <end position="78"/>
    </location>
</feature>
<gene>
    <name evidence="2" type="ORF">CesoFtcFv8_014458</name>
</gene>
<dbReference type="Proteomes" id="UP001335648">
    <property type="component" value="Unassembled WGS sequence"/>
</dbReference>
<keyword evidence="3" id="KW-1185">Reference proteome</keyword>
<comment type="caution">
    <text evidence="2">The sequence shown here is derived from an EMBL/GenBank/DDBJ whole genome shotgun (WGS) entry which is preliminary data.</text>
</comment>
<accession>A0AAN8BNA3</accession>
<evidence type="ECO:0000256" key="1">
    <source>
        <dbReference type="SAM" id="MobiDB-lite"/>
    </source>
</evidence>
<sequence>MYWVLISPLAPVKHSFHLFSYCLRVDGALALRIVLLTGSLQSLSSGSGPPVARPTAGGVRGRGATSHPPAETRGPSRNRVCAAGRRSLL</sequence>
<evidence type="ECO:0000313" key="2">
    <source>
        <dbReference type="EMBL" id="KAK5888355.1"/>
    </source>
</evidence>
<evidence type="ECO:0000313" key="3">
    <source>
        <dbReference type="Proteomes" id="UP001335648"/>
    </source>
</evidence>
<name>A0AAN8BNA3_9TELE</name>
<reference evidence="2 3" key="1">
    <citation type="journal article" date="2023" name="Mol. Biol. Evol.">
        <title>Genomics of Secondarily Temperate Adaptation in the Only Non-Antarctic Icefish.</title>
        <authorList>
            <person name="Rivera-Colon A.G."/>
            <person name="Rayamajhi N."/>
            <person name="Minhas B.F."/>
            <person name="Madrigal G."/>
            <person name="Bilyk K.T."/>
            <person name="Yoon V."/>
            <person name="Hune M."/>
            <person name="Gregory S."/>
            <person name="Cheng C.H.C."/>
            <person name="Catchen J.M."/>
        </authorList>
    </citation>
    <scope>NUCLEOTIDE SEQUENCE [LARGE SCALE GENOMIC DNA]</scope>
    <source>
        <strain evidence="2">JC2023a</strain>
    </source>
</reference>
<dbReference type="AlphaFoldDB" id="A0AAN8BNA3"/>